<feature type="domain" description="Amine oxidase" evidence="1">
    <location>
        <begin position="10"/>
        <end position="402"/>
    </location>
</feature>
<dbReference type="STRING" id="1437425.CSEC_1196"/>
<protein>
    <submittedName>
        <fullName evidence="2">Flavin-containing amine oxidoreductase</fullName>
    </submittedName>
</protein>
<comment type="caution">
    <text evidence="2">The sequence shown here is derived from an EMBL/GenBank/DDBJ whole genome shotgun (WGS) entry which is preliminary data.</text>
</comment>
<proteinExistence type="predicted"/>
<sequence length="408" mass="45777">MSILIIGAGLSGLSAAFYLERLGYHPIVIEKSSRIGGRVVTDKVKGFLLDRGFQVVLSSYKALFDIVDFKDLRLRAFPQAALIRTFDDEKIISSPFSLPFSFNSLKSKDLRSFGKLGVLVLKFKAGLLKKELLHAKTQSALSELSLDPNFLNRFLVPFFRGVFLSDALEIPLYRFLTLLKYFAFGKAYLPEEGMEAIPQSIREKLTKTEFLFNSRVKAIDGSWVILEEGNALRSLAIILAIDYPSIRLIYPQLPSRESCKATYFYLSVPKNKTGTPKAFLYLDGSPASPINNFSFPNLIQSSYAPEDQHLISVTVISKSWQKESDLEFFVKAEIARRLKLDERALKVLSAYNILHALPSQKEDPPNLKHLEGQIPMAFAGELSSLPSIQEAILSGKNAAYEIHNKLIK</sequence>
<dbReference type="eggNOG" id="COG1232">
    <property type="taxonomic scope" value="Bacteria"/>
</dbReference>
<dbReference type="GO" id="GO:0016491">
    <property type="term" value="F:oxidoreductase activity"/>
    <property type="evidence" value="ECO:0007669"/>
    <property type="project" value="InterPro"/>
</dbReference>
<accession>A0A090DZB2</accession>
<name>A0A090DZB2_9BACT</name>
<dbReference type="EMBL" id="CCEJ010000005">
    <property type="protein sequence ID" value="CDR34019.1"/>
    <property type="molecule type" value="Genomic_DNA"/>
</dbReference>
<dbReference type="PRINTS" id="PR00469">
    <property type="entry name" value="PNDRDTASEII"/>
</dbReference>
<dbReference type="OrthoDB" id="25353at2"/>
<reference evidence="2" key="2">
    <citation type="submission" date="2014-09" db="EMBL/GenBank/DDBJ databases">
        <title>Criblamydia sequanensis harbors a mega-plasmid encoding arsenite resistance.</title>
        <authorList>
            <person name="Bertelli C."/>
            <person name="Goesmann A."/>
            <person name="Greub G."/>
        </authorList>
    </citation>
    <scope>NUCLEOTIDE SEQUENCE [LARGE SCALE GENOMIC DNA]</scope>
    <source>
        <strain evidence="2">CRIB-18</strain>
    </source>
</reference>
<reference evidence="2" key="1">
    <citation type="submission" date="2013-12" db="EMBL/GenBank/DDBJ databases">
        <authorList>
            <person name="Linke B."/>
        </authorList>
    </citation>
    <scope>NUCLEOTIDE SEQUENCE [LARGE SCALE GENOMIC DNA]</scope>
    <source>
        <strain evidence="2">CRIB-18</strain>
    </source>
</reference>
<gene>
    <name evidence="2" type="ORF">CSEC_1196</name>
</gene>
<dbReference type="InterPro" id="IPR036188">
    <property type="entry name" value="FAD/NAD-bd_sf"/>
</dbReference>
<dbReference type="SUPFAM" id="SSF51905">
    <property type="entry name" value="FAD/NAD(P)-binding domain"/>
    <property type="match status" value="1"/>
</dbReference>
<evidence type="ECO:0000313" key="3">
    <source>
        <dbReference type="Proteomes" id="UP000031552"/>
    </source>
</evidence>
<dbReference type="Proteomes" id="UP000031552">
    <property type="component" value="Unassembled WGS sequence"/>
</dbReference>
<evidence type="ECO:0000259" key="1">
    <source>
        <dbReference type="Pfam" id="PF01593"/>
    </source>
</evidence>
<dbReference type="RefSeq" id="WP_041017577.1">
    <property type="nucleotide sequence ID" value="NZ_CCEJ010000005.1"/>
</dbReference>
<organism evidence="2 3">
    <name type="scientific">Candidatus Criblamydia sequanensis CRIB-18</name>
    <dbReference type="NCBI Taxonomy" id="1437425"/>
    <lineage>
        <taxon>Bacteria</taxon>
        <taxon>Pseudomonadati</taxon>
        <taxon>Chlamydiota</taxon>
        <taxon>Chlamydiia</taxon>
        <taxon>Parachlamydiales</taxon>
        <taxon>Candidatus Criblamydiaceae</taxon>
        <taxon>Candidatus Criblamydia</taxon>
    </lineage>
</organism>
<keyword evidence="3" id="KW-1185">Reference proteome</keyword>
<evidence type="ECO:0000313" key="2">
    <source>
        <dbReference type="EMBL" id="CDR34019.1"/>
    </source>
</evidence>
<dbReference type="InterPro" id="IPR002937">
    <property type="entry name" value="Amino_oxidase"/>
</dbReference>
<dbReference type="Pfam" id="PF01593">
    <property type="entry name" value="Amino_oxidase"/>
    <property type="match status" value="1"/>
</dbReference>
<dbReference type="AlphaFoldDB" id="A0A090DZB2"/>
<dbReference type="Gene3D" id="3.50.50.60">
    <property type="entry name" value="FAD/NAD(P)-binding domain"/>
    <property type="match status" value="1"/>
</dbReference>
<dbReference type="PANTHER" id="PTHR42841">
    <property type="entry name" value="AMINE OXIDASE"/>
    <property type="match status" value="1"/>
</dbReference>